<proteinExistence type="inferred from homology"/>
<dbReference type="Proteomes" id="UP000295380">
    <property type="component" value="Unassembled WGS sequence"/>
</dbReference>
<dbReference type="RefSeq" id="WP_133695619.1">
    <property type="nucleotide sequence ID" value="NZ_SOBR01000002.1"/>
</dbReference>
<dbReference type="Gene3D" id="2.60.40.3500">
    <property type="match status" value="1"/>
</dbReference>
<keyword evidence="3" id="KW-0732">Signal</keyword>
<name>A0A4R7NSK3_9GAMM</name>
<evidence type="ECO:0000256" key="7">
    <source>
        <dbReference type="RuleBase" id="RU004003"/>
    </source>
</evidence>
<dbReference type="AlphaFoldDB" id="A0A4R7NSK3"/>
<keyword evidence="2 8" id="KW-0813">Transport</keyword>
<keyword evidence="5" id="KW-0472">Membrane</keyword>
<dbReference type="PRINTS" id="PR00811">
    <property type="entry name" value="BCTERIALGSPD"/>
</dbReference>
<dbReference type="Pfam" id="PF03958">
    <property type="entry name" value="Secretin_N"/>
    <property type="match status" value="1"/>
</dbReference>
<dbReference type="Gene3D" id="2.60.40.3470">
    <property type="match status" value="1"/>
</dbReference>
<evidence type="ECO:0000256" key="6">
    <source>
        <dbReference type="ARBA" id="ARBA00023237"/>
    </source>
</evidence>
<dbReference type="NCBIfam" id="TIGR02515">
    <property type="entry name" value="IV_pilus_PilQ"/>
    <property type="match status" value="1"/>
</dbReference>
<dbReference type="Gene3D" id="3.30.1370.120">
    <property type="match status" value="1"/>
</dbReference>
<evidence type="ECO:0000313" key="11">
    <source>
        <dbReference type="Proteomes" id="UP000295380"/>
    </source>
</evidence>
<dbReference type="GO" id="GO:0009306">
    <property type="term" value="P:protein secretion"/>
    <property type="evidence" value="ECO:0007669"/>
    <property type="project" value="InterPro"/>
</dbReference>
<evidence type="ECO:0000256" key="4">
    <source>
        <dbReference type="ARBA" id="ARBA00022927"/>
    </source>
</evidence>
<dbReference type="PANTHER" id="PTHR30604">
    <property type="entry name" value="PROTEIN TRANSPORT PROTEIN HOFQ"/>
    <property type="match status" value="1"/>
</dbReference>
<dbReference type="InterPro" id="IPR013355">
    <property type="entry name" value="Pilus_4_PilQ"/>
</dbReference>
<gene>
    <name evidence="10" type="ORF">C8E00_102506</name>
</gene>
<dbReference type="OrthoDB" id="9779724at2"/>
<evidence type="ECO:0000256" key="5">
    <source>
        <dbReference type="ARBA" id="ARBA00023136"/>
    </source>
</evidence>
<dbReference type="Pfam" id="PF00263">
    <property type="entry name" value="Secretin"/>
    <property type="match status" value="1"/>
</dbReference>
<dbReference type="GO" id="GO:0009279">
    <property type="term" value="C:cell outer membrane"/>
    <property type="evidence" value="ECO:0007669"/>
    <property type="project" value="UniProtKB-SubCell"/>
</dbReference>
<comment type="subcellular location">
    <subcellularLocation>
        <location evidence="8">Cell outer membrane</location>
    </subcellularLocation>
    <subcellularLocation>
        <location evidence="1">Membrane</location>
    </subcellularLocation>
</comment>
<dbReference type="InterPro" id="IPR011662">
    <property type="entry name" value="Secretin/TonB_short_N"/>
</dbReference>
<comment type="caution">
    <text evidence="10">The sequence shown here is derived from an EMBL/GenBank/DDBJ whole genome shotgun (WGS) entry which is preliminary data.</text>
</comment>
<organism evidence="10 11">
    <name type="scientific">Chromohalobacter marismortui</name>
    <dbReference type="NCBI Taxonomy" id="42055"/>
    <lineage>
        <taxon>Bacteria</taxon>
        <taxon>Pseudomonadati</taxon>
        <taxon>Pseudomonadota</taxon>
        <taxon>Gammaproteobacteria</taxon>
        <taxon>Oceanospirillales</taxon>
        <taxon>Halomonadaceae</taxon>
        <taxon>Chromohalobacter</taxon>
    </lineage>
</organism>
<dbReference type="InterPro" id="IPR005644">
    <property type="entry name" value="NolW-like"/>
</dbReference>
<accession>A0A4R7NSK3</accession>
<dbReference type="EMBL" id="SOBR01000002">
    <property type="protein sequence ID" value="TDU24003.1"/>
    <property type="molecule type" value="Genomic_DNA"/>
</dbReference>
<evidence type="ECO:0000259" key="9">
    <source>
        <dbReference type="SMART" id="SM00965"/>
    </source>
</evidence>
<dbReference type="PANTHER" id="PTHR30604:SF1">
    <property type="entry name" value="DNA UTILIZATION PROTEIN HOFQ"/>
    <property type="match status" value="1"/>
</dbReference>
<dbReference type="Gene3D" id="3.30.1370.130">
    <property type="match status" value="1"/>
</dbReference>
<dbReference type="InterPro" id="IPR051808">
    <property type="entry name" value="Type_IV_pilus_biogenesis"/>
</dbReference>
<dbReference type="InterPro" id="IPR021731">
    <property type="entry name" value="AMIN_dom"/>
</dbReference>
<dbReference type="InterPro" id="IPR001775">
    <property type="entry name" value="GspD/PilQ"/>
</dbReference>
<keyword evidence="11" id="KW-1185">Reference proteome</keyword>
<keyword evidence="4" id="KW-0653">Protein transport</keyword>
<evidence type="ECO:0000256" key="2">
    <source>
        <dbReference type="ARBA" id="ARBA00022448"/>
    </source>
</evidence>
<dbReference type="InterPro" id="IPR004846">
    <property type="entry name" value="T2SS/T3SS_dom"/>
</dbReference>
<dbReference type="SMART" id="SM00965">
    <property type="entry name" value="STN"/>
    <property type="match status" value="1"/>
</dbReference>
<feature type="domain" description="Secretin/TonB short N-terminal" evidence="9">
    <location>
        <begin position="282"/>
        <end position="330"/>
    </location>
</feature>
<evidence type="ECO:0000256" key="1">
    <source>
        <dbReference type="ARBA" id="ARBA00004370"/>
    </source>
</evidence>
<evidence type="ECO:0000256" key="8">
    <source>
        <dbReference type="RuleBase" id="RU004004"/>
    </source>
</evidence>
<reference evidence="10 11" key="1">
    <citation type="submission" date="2019-03" db="EMBL/GenBank/DDBJ databases">
        <title>Genomic Encyclopedia of Type Strains, Phase IV (KMG-IV): sequencing the most valuable type-strain genomes for metagenomic binning, comparative biology and taxonomic classification.</title>
        <authorList>
            <person name="Goeker M."/>
        </authorList>
    </citation>
    <scope>NUCLEOTIDE SEQUENCE [LARGE SCALE GENOMIC DNA]</scope>
    <source>
        <strain evidence="10 11">DSM 6770</strain>
    </source>
</reference>
<comment type="similarity">
    <text evidence="7">Belongs to the bacterial secretin family.</text>
</comment>
<sequence>MMRTLRDWLIGGFFLAGLVVCAHVQAAALTSLEFVQRGDGGINALLAFDGPAPQPNGYRNASPPRVVLDLPETSSRLERQRFEVGQGGLQEVRVAETPARTRLVFDLEEPQSYSVQRQGQRLRVRLGGEAGMQGGAAPRIRDFDFRRGESGGGRLVVTLNQGGVTPQTNTEGDTLTVTLPGVRLPEELNNILDVSDFDTPVSRIVPDETEKGVTLTFDNREDVQHLVTQRGDKLIVEVQPGDEQASTSVNGVPQYDGKPISLNFQNIKVREVLSVLSNFSGVNIVASDSVTGSVTLNLDQVPWDQALALILKSHGLASRRQGNVIMVAPAAELAQMEQQTQESLEQAPLETEYVKVRYAKAANLAEMLRGSEGVGLLSKRGRVVVDERTNTLLLRDTPEQLASIRNMLAKLDVPVRQVQIEARIVIARDTASQELGINWGVSQREGVSFNENGVGSVVDRNPSGANQASAGLSVDLGDSDGSGSTFSFGYLSGDVLLDLELRALESEGKSQTISQPKVITANQKTAIIKQGQEIPYQESTSSGATNVEFKEAVLELNVTPQITPDGSIVMDLKINNDTVADNSFAGAPAIDTNSIETQVLVDDGETVVLGGILTSEQLRNLYKTPVLGDLPFIGSLFRYTQESSEKVELLIFITPKIIGDEQANR</sequence>
<dbReference type="Pfam" id="PF11741">
    <property type="entry name" value="AMIN"/>
    <property type="match status" value="2"/>
</dbReference>
<evidence type="ECO:0000313" key="10">
    <source>
        <dbReference type="EMBL" id="TDU24003.1"/>
    </source>
</evidence>
<evidence type="ECO:0000256" key="3">
    <source>
        <dbReference type="ARBA" id="ARBA00022729"/>
    </source>
</evidence>
<dbReference type="Pfam" id="PF07660">
    <property type="entry name" value="STN"/>
    <property type="match status" value="1"/>
</dbReference>
<keyword evidence="6" id="KW-0998">Cell outer membrane</keyword>
<protein>
    <submittedName>
        <fullName evidence="10">Type IV pilus assembly protein PilQ</fullName>
    </submittedName>
</protein>
<dbReference type="InterPro" id="IPR038591">
    <property type="entry name" value="NolW-like_sf"/>
</dbReference>